<dbReference type="Pfam" id="PF13180">
    <property type="entry name" value="PDZ_2"/>
    <property type="match status" value="1"/>
</dbReference>
<accession>A0A7S1NAJ4</accession>
<feature type="domain" description="PDZ" evidence="1">
    <location>
        <begin position="113"/>
        <end position="186"/>
    </location>
</feature>
<sequence>MVNHSESEFAQTIWKLSNSNKLDSDDDLPPESRLPTEYANTADDRLARELKQSRREVTVLAKELKAAKLQVKERKAATAARAQSLTEVLAEIERLRKCEEVWLQDLEQQLMRPIIGVEVHEQNHPNGSVSLTVTAVAQKGTAHKAGVQIGDVVTRFGKAEINSKADFARALLGTQIGSKQIMLVVRQNVSPSGKPCTSVDKIHITVAGALPTGLNIEVLRNSADPAGLVQKCKQEGARAIARMIAAETLGPLK</sequence>
<organism evidence="2">
    <name type="scientific">Eutreptiella gymnastica</name>
    <dbReference type="NCBI Taxonomy" id="73025"/>
    <lineage>
        <taxon>Eukaryota</taxon>
        <taxon>Discoba</taxon>
        <taxon>Euglenozoa</taxon>
        <taxon>Euglenida</taxon>
        <taxon>Spirocuta</taxon>
        <taxon>Euglenophyceae</taxon>
        <taxon>Eutreptiales</taxon>
        <taxon>Eutreptiaceae</taxon>
        <taxon>Eutreptiella</taxon>
    </lineage>
</organism>
<dbReference type="EMBL" id="HBGA01051653">
    <property type="protein sequence ID" value="CAD9007924.1"/>
    <property type="molecule type" value="Transcribed_RNA"/>
</dbReference>
<dbReference type="SUPFAM" id="SSF50156">
    <property type="entry name" value="PDZ domain-like"/>
    <property type="match status" value="1"/>
</dbReference>
<evidence type="ECO:0000259" key="1">
    <source>
        <dbReference type="Pfam" id="PF13180"/>
    </source>
</evidence>
<name>A0A7S1NAJ4_9EUGL</name>
<gene>
    <name evidence="2" type="ORF">EGYM00392_LOCUS19018</name>
</gene>
<dbReference type="InterPro" id="IPR036034">
    <property type="entry name" value="PDZ_sf"/>
</dbReference>
<dbReference type="AlphaFoldDB" id="A0A7S1NAJ4"/>
<evidence type="ECO:0000313" key="2">
    <source>
        <dbReference type="EMBL" id="CAD9007924.1"/>
    </source>
</evidence>
<proteinExistence type="predicted"/>
<reference evidence="2" key="1">
    <citation type="submission" date="2021-01" db="EMBL/GenBank/DDBJ databases">
        <authorList>
            <person name="Corre E."/>
            <person name="Pelletier E."/>
            <person name="Niang G."/>
            <person name="Scheremetjew M."/>
            <person name="Finn R."/>
            <person name="Kale V."/>
            <person name="Holt S."/>
            <person name="Cochrane G."/>
            <person name="Meng A."/>
            <person name="Brown T."/>
            <person name="Cohen L."/>
        </authorList>
    </citation>
    <scope>NUCLEOTIDE SEQUENCE</scope>
    <source>
        <strain evidence="2">NIES-381</strain>
    </source>
</reference>
<dbReference type="Gene3D" id="2.30.42.10">
    <property type="match status" value="1"/>
</dbReference>
<dbReference type="InterPro" id="IPR001478">
    <property type="entry name" value="PDZ"/>
</dbReference>
<protein>
    <recommendedName>
        <fullName evidence="1">PDZ domain-containing protein</fullName>
    </recommendedName>
</protein>